<evidence type="ECO:0000256" key="5">
    <source>
        <dbReference type="ARBA" id="ARBA00022691"/>
    </source>
</evidence>
<dbReference type="GO" id="GO:0008168">
    <property type="term" value="F:methyltransferase activity"/>
    <property type="evidence" value="ECO:0007669"/>
    <property type="project" value="UniProtKB-KW"/>
</dbReference>
<dbReference type="Gene3D" id="3.30.950.10">
    <property type="entry name" value="Methyltransferase, Cobalt-precorrin-4 Transmethylase, Domain 2"/>
    <property type="match status" value="1"/>
</dbReference>
<accession>A0A078AXN7</accession>
<reference evidence="9 10" key="1">
    <citation type="submission" date="2014-06" db="EMBL/GenBank/DDBJ databases">
        <authorList>
            <person name="Swart Estienne"/>
        </authorList>
    </citation>
    <scope>NUCLEOTIDE SEQUENCE [LARGE SCALE GENOMIC DNA]</scope>
    <source>
        <strain evidence="9 10">130c</strain>
    </source>
</reference>
<dbReference type="InterPro" id="IPR014776">
    <property type="entry name" value="4pyrrole_Mease_sub2"/>
</dbReference>
<dbReference type="AlphaFoldDB" id="A0A078AXN7"/>
<keyword evidence="6" id="KW-0175">Coiled coil</keyword>
<proteinExistence type="predicted"/>
<dbReference type="GO" id="GO:0032259">
    <property type="term" value="P:methylation"/>
    <property type="evidence" value="ECO:0007669"/>
    <property type="project" value="UniProtKB-KW"/>
</dbReference>
<dbReference type="PANTHER" id="PTHR46111:SF1">
    <property type="entry name" value="RIBOSOMAL RNA SMALL SUBUNIT METHYLTRANSFERASE I"/>
    <property type="match status" value="1"/>
</dbReference>
<dbReference type="OMA" id="WIGFELT"/>
<keyword evidence="1" id="KW-0963">Cytoplasm</keyword>
<keyword evidence="10" id="KW-1185">Reference proteome</keyword>
<dbReference type="FunFam" id="3.30.950.10:FF:000002">
    <property type="entry name" value="Ribosomal RNA small subunit methyltransferase I"/>
    <property type="match status" value="1"/>
</dbReference>
<protein>
    <submittedName>
        <fullName evidence="9">16s rrna methyltransferase</fullName>
    </submittedName>
</protein>
<gene>
    <name evidence="9" type="primary">Contig8650.g9226</name>
    <name evidence="9" type="ORF">STYLEM_15930</name>
</gene>
<keyword evidence="4 9" id="KW-0808">Transferase</keyword>
<feature type="region of interest" description="Disordered" evidence="7">
    <location>
        <begin position="274"/>
        <end position="298"/>
    </location>
</feature>
<feature type="domain" description="Tetrapyrrole methylase" evidence="8">
    <location>
        <begin position="7"/>
        <end position="102"/>
    </location>
</feature>
<keyword evidence="5" id="KW-0949">S-adenosyl-L-methionine</keyword>
<evidence type="ECO:0000256" key="3">
    <source>
        <dbReference type="ARBA" id="ARBA00022603"/>
    </source>
</evidence>
<evidence type="ECO:0000313" key="9">
    <source>
        <dbReference type="EMBL" id="CDW86831.1"/>
    </source>
</evidence>
<dbReference type="SUPFAM" id="SSF53790">
    <property type="entry name" value="Tetrapyrrole methylase"/>
    <property type="match status" value="2"/>
</dbReference>
<dbReference type="InterPro" id="IPR000878">
    <property type="entry name" value="4pyrrol_Mease"/>
</dbReference>
<dbReference type="PROSITE" id="PS01296">
    <property type="entry name" value="RSMI"/>
    <property type="match status" value="1"/>
</dbReference>
<feature type="coiled-coil region" evidence="6">
    <location>
        <begin position="215"/>
        <end position="242"/>
    </location>
</feature>
<feature type="domain" description="Tetrapyrrole methylase" evidence="8">
    <location>
        <begin position="313"/>
        <end position="482"/>
    </location>
</feature>
<evidence type="ECO:0000259" key="8">
    <source>
        <dbReference type="Pfam" id="PF00590"/>
    </source>
</evidence>
<name>A0A078AXN7_STYLE</name>
<keyword evidence="3 9" id="KW-0489">Methyltransferase</keyword>
<dbReference type="Proteomes" id="UP000039865">
    <property type="component" value="Unassembled WGS sequence"/>
</dbReference>
<evidence type="ECO:0000313" key="10">
    <source>
        <dbReference type="Proteomes" id="UP000039865"/>
    </source>
</evidence>
<dbReference type="InterPro" id="IPR018063">
    <property type="entry name" value="SAM_MeTrfase_RsmI_CS"/>
</dbReference>
<keyword evidence="2" id="KW-0698">rRNA processing</keyword>
<dbReference type="CDD" id="cd11648">
    <property type="entry name" value="RsmI"/>
    <property type="match status" value="1"/>
</dbReference>
<dbReference type="InterPro" id="IPR014777">
    <property type="entry name" value="4pyrrole_Mease_sub1"/>
</dbReference>
<dbReference type="InterPro" id="IPR008189">
    <property type="entry name" value="rRNA_ssu_MeTfrase_I"/>
</dbReference>
<organism evidence="9 10">
    <name type="scientific">Stylonychia lemnae</name>
    <name type="common">Ciliate</name>
    <dbReference type="NCBI Taxonomy" id="5949"/>
    <lineage>
        <taxon>Eukaryota</taxon>
        <taxon>Sar</taxon>
        <taxon>Alveolata</taxon>
        <taxon>Ciliophora</taxon>
        <taxon>Intramacronucleata</taxon>
        <taxon>Spirotrichea</taxon>
        <taxon>Stichotrichia</taxon>
        <taxon>Sporadotrichida</taxon>
        <taxon>Oxytrichidae</taxon>
        <taxon>Stylonychinae</taxon>
        <taxon>Stylonychia</taxon>
    </lineage>
</organism>
<evidence type="ECO:0000256" key="2">
    <source>
        <dbReference type="ARBA" id="ARBA00022552"/>
    </source>
</evidence>
<dbReference type="Gene3D" id="3.40.1010.10">
    <property type="entry name" value="Cobalt-precorrin-4 Transmethylase, Domain 1"/>
    <property type="match status" value="2"/>
</dbReference>
<feature type="compositionally biased region" description="Low complexity" evidence="7">
    <location>
        <begin position="283"/>
        <end position="296"/>
    </location>
</feature>
<dbReference type="PANTHER" id="PTHR46111">
    <property type="entry name" value="RIBOSOMAL RNA SMALL SUBUNIT METHYLTRANSFERASE I"/>
    <property type="match status" value="1"/>
</dbReference>
<evidence type="ECO:0000256" key="6">
    <source>
        <dbReference type="SAM" id="Coils"/>
    </source>
</evidence>
<dbReference type="InParanoid" id="A0A078AXN7"/>
<dbReference type="InterPro" id="IPR035996">
    <property type="entry name" value="4pyrrol_Methylase_sf"/>
</dbReference>
<dbReference type="Pfam" id="PF00590">
    <property type="entry name" value="TP_methylase"/>
    <property type="match status" value="2"/>
</dbReference>
<evidence type="ECO:0000256" key="1">
    <source>
        <dbReference type="ARBA" id="ARBA00022490"/>
    </source>
</evidence>
<dbReference type="GO" id="GO:0006364">
    <property type="term" value="P:rRNA processing"/>
    <property type="evidence" value="ECO:0007669"/>
    <property type="project" value="UniProtKB-KW"/>
</dbReference>
<evidence type="ECO:0000256" key="7">
    <source>
        <dbReference type="SAM" id="MobiDB-lite"/>
    </source>
</evidence>
<sequence>MKYRGSLVIVPTPIGNLGDLSLRQYEALTQSDIIACEDTRKTGKMIELIKQKRLKDQFKTQFGSSIEDFFEDKEIDEARQEYEKNKDKQMKEDVVEQQNDVSNLHEEEGDDQLLFRLLKANEEIDQIQSMKEGQVGDIDVAKQENKGELKVKVQEILKRLEKEIDQNKFHDLQTAEQINEQSLKVLTPQDRIFIDQIDQEYYSRVKSSEEYYRRKKLILANLDRLQRKVESTAKNFDDYERLRFIMLEKAKQKRSVLKNFIKFEQYNQKERVFGKEAESEAANQNTQDQSGQNQQNEAEQDDFDLLYGIDNSYTKEVREKIIESKRKKGRGLLLSFYEFNQEKRIPRLIRAMKLGLRVALVSDAGTPTISDPGYKFLRECKKQGISIEPLPGPCAATTALSACGFPTERFYFYGYLPKTDSDREQALLDIKRQAKTTAIYESPNRLMKTLAQVMEVLGENHEIYIGMELTKMHEKHYRDTVKRVFDQLERETEGTRIKGEITLVLSPYQDDAYDETQRELKSGGFDPRKDAQIKIDLLKVATKLNESVEMSDHDFRVMLKSIFDQVPSYHINQIVKVIKKGDKEQRFERLSRMIRDQ</sequence>
<dbReference type="EMBL" id="CCKQ01015015">
    <property type="protein sequence ID" value="CDW86831.1"/>
    <property type="molecule type" value="Genomic_DNA"/>
</dbReference>
<dbReference type="OrthoDB" id="289942at2759"/>
<evidence type="ECO:0000256" key="4">
    <source>
        <dbReference type="ARBA" id="ARBA00022679"/>
    </source>
</evidence>